<evidence type="ECO:0000256" key="1">
    <source>
        <dbReference type="ARBA" id="ARBA00011065"/>
    </source>
</evidence>
<keyword evidence="3" id="KW-0132">Cell division</keyword>
<feature type="region of interest" description="Disordered" evidence="10">
    <location>
        <begin position="852"/>
        <end position="875"/>
    </location>
</feature>
<evidence type="ECO:0000256" key="8">
    <source>
        <dbReference type="ARBA" id="ARBA00051722"/>
    </source>
</evidence>
<feature type="compositionally biased region" description="Polar residues" evidence="10">
    <location>
        <begin position="539"/>
        <end position="548"/>
    </location>
</feature>
<name>A0A0F7SKI5_PHARH</name>
<feature type="region of interest" description="Disordered" evidence="10">
    <location>
        <begin position="293"/>
        <end position="317"/>
    </location>
</feature>
<keyword evidence="6" id="KW-0904">Protein phosphatase</keyword>
<dbReference type="FunFam" id="3.40.250.10:FF:000021">
    <property type="entry name" value="M-phase inducer phosphatase cdc-25.2"/>
    <property type="match status" value="1"/>
</dbReference>
<feature type="compositionally biased region" description="Low complexity" evidence="10">
    <location>
        <begin position="90"/>
        <end position="109"/>
    </location>
</feature>
<dbReference type="PROSITE" id="PS50206">
    <property type="entry name" value="RHODANESE_3"/>
    <property type="match status" value="1"/>
</dbReference>
<organism evidence="12">
    <name type="scientific">Phaffia rhodozyma</name>
    <name type="common">Yeast</name>
    <name type="synonym">Xanthophyllomyces dendrorhous</name>
    <dbReference type="NCBI Taxonomy" id="264483"/>
    <lineage>
        <taxon>Eukaryota</taxon>
        <taxon>Fungi</taxon>
        <taxon>Dikarya</taxon>
        <taxon>Basidiomycota</taxon>
        <taxon>Agaricomycotina</taxon>
        <taxon>Tremellomycetes</taxon>
        <taxon>Cystofilobasidiales</taxon>
        <taxon>Mrakiaceae</taxon>
        <taxon>Phaffia</taxon>
    </lineage>
</organism>
<evidence type="ECO:0000256" key="5">
    <source>
        <dbReference type="ARBA" id="ARBA00022801"/>
    </source>
</evidence>
<reference evidence="12" key="1">
    <citation type="submission" date="2014-08" db="EMBL/GenBank/DDBJ databases">
        <authorList>
            <person name="Sharma Rahul"/>
            <person name="Thines Marco"/>
        </authorList>
    </citation>
    <scope>NUCLEOTIDE SEQUENCE</scope>
</reference>
<dbReference type="GO" id="GO:0010971">
    <property type="term" value="P:positive regulation of G2/M transition of mitotic cell cycle"/>
    <property type="evidence" value="ECO:0007669"/>
    <property type="project" value="TreeGrafter"/>
</dbReference>
<comment type="similarity">
    <text evidence="1">Belongs to the MPI phosphatase family.</text>
</comment>
<dbReference type="InterPro" id="IPR036873">
    <property type="entry name" value="Rhodanese-like_dom_sf"/>
</dbReference>
<dbReference type="SMART" id="SM00450">
    <property type="entry name" value="RHOD"/>
    <property type="match status" value="1"/>
</dbReference>
<evidence type="ECO:0000259" key="11">
    <source>
        <dbReference type="PROSITE" id="PS50206"/>
    </source>
</evidence>
<dbReference type="InterPro" id="IPR001763">
    <property type="entry name" value="Rhodanese-like_dom"/>
</dbReference>
<dbReference type="GO" id="GO:0000086">
    <property type="term" value="P:G2/M transition of mitotic cell cycle"/>
    <property type="evidence" value="ECO:0007669"/>
    <property type="project" value="TreeGrafter"/>
</dbReference>
<dbReference type="PRINTS" id="PR00716">
    <property type="entry name" value="MPIPHPHTASE"/>
</dbReference>
<dbReference type="GO" id="GO:0005634">
    <property type="term" value="C:nucleus"/>
    <property type="evidence" value="ECO:0007669"/>
    <property type="project" value="TreeGrafter"/>
</dbReference>
<dbReference type="Pfam" id="PF00581">
    <property type="entry name" value="Rhodanese"/>
    <property type="match status" value="1"/>
</dbReference>
<feature type="region of interest" description="Disordered" evidence="10">
    <location>
        <begin position="22"/>
        <end position="57"/>
    </location>
</feature>
<dbReference type="Gene3D" id="3.40.250.10">
    <property type="entry name" value="Rhodanese-like domain"/>
    <property type="match status" value="1"/>
</dbReference>
<evidence type="ECO:0000313" key="12">
    <source>
        <dbReference type="EMBL" id="CDZ97427.1"/>
    </source>
</evidence>
<feature type="region of interest" description="Disordered" evidence="10">
    <location>
        <begin position="70"/>
        <end position="278"/>
    </location>
</feature>
<evidence type="ECO:0000256" key="6">
    <source>
        <dbReference type="ARBA" id="ARBA00022912"/>
    </source>
</evidence>
<dbReference type="EMBL" id="LN483167">
    <property type="protein sequence ID" value="CDZ97427.1"/>
    <property type="molecule type" value="Genomic_DNA"/>
</dbReference>
<feature type="region of interest" description="Disordered" evidence="10">
    <location>
        <begin position="910"/>
        <end position="955"/>
    </location>
</feature>
<keyword evidence="5" id="KW-0378">Hydrolase</keyword>
<protein>
    <recommendedName>
        <fullName evidence="9">M-phase inducer phosphatase</fullName>
        <ecNumber evidence="2">3.1.3.48</ecNumber>
    </recommendedName>
</protein>
<dbReference type="GO" id="GO:0051301">
    <property type="term" value="P:cell division"/>
    <property type="evidence" value="ECO:0007669"/>
    <property type="project" value="UniProtKB-KW"/>
</dbReference>
<feature type="compositionally biased region" description="Acidic residues" evidence="10">
    <location>
        <begin position="460"/>
        <end position="473"/>
    </location>
</feature>
<feature type="compositionally biased region" description="Low complexity" evidence="10">
    <location>
        <begin position="185"/>
        <end position="205"/>
    </location>
</feature>
<evidence type="ECO:0000256" key="10">
    <source>
        <dbReference type="SAM" id="MobiDB-lite"/>
    </source>
</evidence>
<dbReference type="SUPFAM" id="SSF52821">
    <property type="entry name" value="Rhodanese/Cell cycle control phosphatase"/>
    <property type="match status" value="1"/>
</dbReference>
<dbReference type="PANTHER" id="PTHR10828:SF17">
    <property type="entry name" value="PROTEIN-TYROSINE-PHOSPHATASE"/>
    <property type="match status" value="1"/>
</dbReference>
<dbReference type="PANTHER" id="PTHR10828">
    <property type="entry name" value="M-PHASE INDUCER PHOSPHATASE DUAL SPECIFICITY PHOSPHATASE CDC25"/>
    <property type="match status" value="1"/>
</dbReference>
<feature type="compositionally biased region" description="Pro residues" evidence="10">
    <location>
        <begin position="174"/>
        <end position="184"/>
    </location>
</feature>
<accession>A0A0F7SKI5</accession>
<dbReference type="GO" id="GO:0005737">
    <property type="term" value="C:cytoplasm"/>
    <property type="evidence" value="ECO:0007669"/>
    <property type="project" value="TreeGrafter"/>
</dbReference>
<sequence>MTDVYGSSSPLHFIGGGLHAHAHAHPHTSQPTALDFSPVPSSPFTPGDEVPPDDVDVSFASSLNFNQRSQHYGSPGIPLAMSSPRTGYFPSIGPSSSTPSGPSTNLSSGEISMNPSPLAVRAARSLSASTSSSPSSSSLSSSLPTAQPGSAHHPSSTLFIPAHTLFTEPFRVPSHPPPPPPPSSSPSSSPSSFLSTSPRSTGSSPGRKRSSISGNQYSRFGRDLVNQPDGPSSPSSSKPESSRSKRGCFAVDSTHDFLAPPTPLRSKSESAFVPNLTSPLNMYRPDDSFLMDVDSPSLSFGTTDRSQSRRSSSSLIDPSSADMANFFVESPAKPFDLLGSPSPISVSPASSSSSSSPALLFGVGAPSSFSSSSASSSSSFPIESTAAMSVQPSTADAFEFTHLNIGSSKGNVSHFAPTATSRRKGPYNRRPTLSALQPSPDFEGMPAPPKSAYPIMMGEREDDEDEDDDDDDNSMANMLYRPNSTGFSSRGPFRRALSTAIESGRPPSAQLPLSRPSLYHHPASSSSPSSVGASGGESCQGSSDMLSSKRNFQRHATYPSADGSPCAGLALDGQKLVGGKTIPKISVKSPLEEKSGFCLNGFENSFVGGFSNQEKVGKILPCKSVKEDGLMRIEPATLHKLLAGGYSSQVTDVHVIDCRFEYEFVGGHIEGAVNITDDAAVEAYFLDKAGKAGLPSPSVSGHPDKNGEIKKMIVVVHCEFSQKRGPEIAKILRKKDRAANTRLYPALHYPEVYILEGGYKCFFETHPTDCNPQAYVKMDDPKFLAKRSTDVQAMRKFHRALSWQGSIPSHSHAHQASLPTLQIKPNPSGITPLAFAAASAAQDARRSISQVGFSSNSSLATKPGGLIKEDDSDSSFDNSFEGLGTLGFTIGDKPRGKRSGGLFATAASNASLGVKPGGQAQGKQSSLKLKPRIPMDRASSSPFLTLGAGRSKNKF</sequence>
<dbReference type="AlphaFoldDB" id="A0A0F7SKI5"/>
<evidence type="ECO:0000256" key="9">
    <source>
        <dbReference type="ARBA" id="ARBA00067190"/>
    </source>
</evidence>
<evidence type="ECO:0000256" key="7">
    <source>
        <dbReference type="ARBA" id="ARBA00023306"/>
    </source>
</evidence>
<keyword evidence="4" id="KW-0498">Mitosis</keyword>
<evidence type="ECO:0000256" key="3">
    <source>
        <dbReference type="ARBA" id="ARBA00022618"/>
    </source>
</evidence>
<dbReference type="GO" id="GO:0110032">
    <property type="term" value="P:positive regulation of G2/MI transition of meiotic cell cycle"/>
    <property type="evidence" value="ECO:0007669"/>
    <property type="project" value="TreeGrafter"/>
</dbReference>
<keyword evidence="7" id="KW-0131">Cell cycle</keyword>
<proteinExistence type="inferred from homology"/>
<dbReference type="InterPro" id="IPR000751">
    <property type="entry name" value="MPI_Phosphatase"/>
</dbReference>
<feature type="compositionally biased region" description="Low complexity" evidence="10">
    <location>
        <begin position="116"/>
        <end position="146"/>
    </location>
</feature>
<dbReference type="GO" id="GO:0004725">
    <property type="term" value="F:protein tyrosine phosphatase activity"/>
    <property type="evidence" value="ECO:0007669"/>
    <property type="project" value="UniProtKB-EC"/>
</dbReference>
<feature type="region of interest" description="Disordered" evidence="10">
    <location>
        <begin position="409"/>
        <end position="548"/>
    </location>
</feature>
<feature type="domain" description="Rhodanese" evidence="11">
    <location>
        <begin position="649"/>
        <end position="771"/>
    </location>
</feature>
<dbReference type="EC" id="3.1.3.48" evidence="2"/>
<evidence type="ECO:0000256" key="2">
    <source>
        <dbReference type="ARBA" id="ARBA00013064"/>
    </source>
</evidence>
<comment type="catalytic activity">
    <reaction evidence="8">
        <text>O-phospho-L-tyrosyl-[protein] + H2O = L-tyrosyl-[protein] + phosphate</text>
        <dbReference type="Rhea" id="RHEA:10684"/>
        <dbReference type="Rhea" id="RHEA-COMP:10136"/>
        <dbReference type="Rhea" id="RHEA-COMP:20101"/>
        <dbReference type="ChEBI" id="CHEBI:15377"/>
        <dbReference type="ChEBI" id="CHEBI:43474"/>
        <dbReference type="ChEBI" id="CHEBI:46858"/>
        <dbReference type="ChEBI" id="CHEBI:61978"/>
        <dbReference type="EC" id="3.1.3.48"/>
    </reaction>
</comment>
<evidence type="ECO:0000256" key="4">
    <source>
        <dbReference type="ARBA" id="ARBA00022776"/>
    </source>
</evidence>